<reference evidence="1 2" key="2">
    <citation type="submission" date="2015-05" db="EMBL/GenBank/DDBJ databases">
        <title>Distinctive expansion of gene families associated with plant cell wall degradation and secondary metabolism in the genomes of grapevine trunk pathogens.</title>
        <authorList>
            <person name="Lawrence D.P."/>
            <person name="Travadon R."/>
            <person name="Rolshausen P.E."/>
            <person name="Baumgartner K."/>
        </authorList>
    </citation>
    <scope>NUCLEOTIDE SEQUENCE [LARGE SCALE GENOMIC DNA]</scope>
    <source>
        <strain evidence="1">DS831</strain>
    </source>
</reference>
<dbReference type="Pfam" id="PF12311">
    <property type="entry name" value="DUF3632"/>
    <property type="match status" value="1"/>
</dbReference>
<reference evidence="1 2" key="1">
    <citation type="submission" date="2015-03" db="EMBL/GenBank/DDBJ databases">
        <authorList>
            <person name="Morales-Cruz A."/>
            <person name="Amrine K.C."/>
            <person name="Cantu D."/>
        </authorList>
    </citation>
    <scope>NUCLEOTIDE SEQUENCE [LARGE SCALE GENOMIC DNA]</scope>
    <source>
        <strain evidence="1">DS831</strain>
    </source>
</reference>
<protein>
    <submittedName>
        <fullName evidence="1">Uncharacterized protein</fullName>
    </submittedName>
</protein>
<accession>A0A0G2E8U1</accession>
<proteinExistence type="predicted"/>
<dbReference type="PANTHER" id="PTHR38797">
    <property type="entry name" value="NUCLEAR PORE COMPLEX PROTEIN NUP85-RELATED"/>
    <property type="match status" value="1"/>
</dbReference>
<dbReference type="Proteomes" id="UP000034182">
    <property type="component" value="Unassembled WGS sequence"/>
</dbReference>
<gene>
    <name evidence="1" type="ORF">UCDDS831_g05799</name>
</gene>
<name>A0A0G2E8U1_9PEZI</name>
<dbReference type="InterPro" id="IPR053204">
    <property type="entry name" value="Oxopyrrolidines_Biosynth-assoc"/>
</dbReference>
<dbReference type="InterPro" id="IPR022085">
    <property type="entry name" value="OpdG"/>
</dbReference>
<comment type="caution">
    <text evidence="1">The sequence shown here is derived from an EMBL/GenBank/DDBJ whole genome shotgun (WGS) entry which is preliminary data.</text>
</comment>
<evidence type="ECO:0000313" key="2">
    <source>
        <dbReference type="Proteomes" id="UP000034182"/>
    </source>
</evidence>
<evidence type="ECO:0000313" key="1">
    <source>
        <dbReference type="EMBL" id="KKY18776.1"/>
    </source>
</evidence>
<dbReference type="AlphaFoldDB" id="A0A0G2E8U1"/>
<dbReference type="EMBL" id="LAQI01000121">
    <property type="protein sequence ID" value="KKY18776.1"/>
    <property type="molecule type" value="Genomic_DNA"/>
</dbReference>
<organism evidence="1 2">
    <name type="scientific">Diplodia seriata</name>
    <dbReference type="NCBI Taxonomy" id="420778"/>
    <lineage>
        <taxon>Eukaryota</taxon>
        <taxon>Fungi</taxon>
        <taxon>Dikarya</taxon>
        <taxon>Ascomycota</taxon>
        <taxon>Pezizomycotina</taxon>
        <taxon>Dothideomycetes</taxon>
        <taxon>Dothideomycetes incertae sedis</taxon>
        <taxon>Botryosphaeriales</taxon>
        <taxon>Botryosphaeriaceae</taxon>
        <taxon>Diplodia</taxon>
    </lineage>
</organism>
<sequence length="253" mass="26921">MHHDSAAMTTTTASQILTAAVTRTTTPAAAASSLAAPATAVLSDPQALEDALWDIWNAVLGTATQTAPERQGPLVDVLDAVKSLPSGDGFEFWGERTTWKELPSLGMVVREVYGLEADNAGSGFVNLNAFAARLTAAGVCDLSLYGIWTLRSVLEDREPGEAAAEEDSRGLVSAAAWFAYAGKRMWEFSAQEKAFDGAVAIPGKSVAGKNWKGYSKARWELWVERFKKAQALAVAGDEKALVEKAIAEIDTIA</sequence>
<dbReference type="PANTHER" id="PTHR38797:SF4">
    <property type="entry name" value="NUCLEAR PORE COMPLEX PROTEIN NUP85"/>
    <property type="match status" value="1"/>
</dbReference>